<comment type="caution">
    <text evidence="2">The sequence shown here is derived from an EMBL/GenBank/DDBJ whole genome shotgun (WGS) entry which is preliminary data.</text>
</comment>
<gene>
    <name evidence="2" type="ORF">PVAP13_4KG212020</name>
</gene>
<dbReference type="EMBL" id="CM029043">
    <property type="protein sequence ID" value="KAG2610813.1"/>
    <property type="molecule type" value="Genomic_DNA"/>
</dbReference>
<organism evidence="2 3">
    <name type="scientific">Panicum virgatum</name>
    <name type="common">Blackwell switchgrass</name>
    <dbReference type="NCBI Taxonomy" id="38727"/>
    <lineage>
        <taxon>Eukaryota</taxon>
        <taxon>Viridiplantae</taxon>
        <taxon>Streptophyta</taxon>
        <taxon>Embryophyta</taxon>
        <taxon>Tracheophyta</taxon>
        <taxon>Spermatophyta</taxon>
        <taxon>Magnoliopsida</taxon>
        <taxon>Liliopsida</taxon>
        <taxon>Poales</taxon>
        <taxon>Poaceae</taxon>
        <taxon>PACMAD clade</taxon>
        <taxon>Panicoideae</taxon>
        <taxon>Panicodae</taxon>
        <taxon>Paniceae</taxon>
        <taxon>Panicinae</taxon>
        <taxon>Panicum</taxon>
        <taxon>Panicum sect. Hiantes</taxon>
    </lineage>
</organism>
<accession>A0A8T0TP63</accession>
<reference evidence="2" key="1">
    <citation type="submission" date="2020-05" db="EMBL/GenBank/DDBJ databases">
        <title>WGS assembly of Panicum virgatum.</title>
        <authorList>
            <person name="Lovell J.T."/>
            <person name="Jenkins J."/>
            <person name="Shu S."/>
            <person name="Juenger T.E."/>
            <person name="Schmutz J."/>
        </authorList>
    </citation>
    <scope>NUCLEOTIDE SEQUENCE</scope>
    <source>
        <strain evidence="2">AP13</strain>
    </source>
</reference>
<evidence type="ECO:0000313" key="2">
    <source>
        <dbReference type="EMBL" id="KAG2610813.1"/>
    </source>
</evidence>
<protein>
    <submittedName>
        <fullName evidence="2">Uncharacterized protein</fullName>
    </submittedName>
</protein>
<feature type="region of interest" description="Disordered" evidence="1">
    <location>
        <begin position="188"/>
        <end position="215"/>
    </location>
</feature>
<dbReference type="Proteomes" id="UP000823388">
    <property type="component" value="Chromosome 4K"/>
</dbReference>
<sequence>MACSVDRKLLSLRSTVDSALRLPLRVIAPPPRWRRRRNHGRWGRAGLGFGFVPAAGGGSLVGGGLLSCGFEPTADLGPVASRASALAMTDLLCWRADLARPTLTLPCTRRHRGPRRCLHPPSRPSCAPPPPPATAPPLLRAVAACNRRCRSCASQAPGAATAPRRRPPPSPLLRAACSTPLARCLAPPPATTAGEESGGPLPCPAAGHHRRRRKW</sequence>
<name>A0A8T0TP63_PANVG</name>
<keyword evidence="3" id="KW-1185">Reference proteome</keyword>
<dbReference type="AlphaFoldDB" id="A0A8T0TP63"/>
<proteinExistence type="predicted"/>
<evidence type="ECO:0000313" key="3">
    <source>
        <dbReference type="Proteomes" id="UP000823388"/>
    </source>
</evidence>
<evidence type="ECO:0000256" key="1">
    <source>
        <dbReference type="SAM" id="MobiDB-lite"/>
    </source>
</evidence>